<dbReference type="InterPro" id="IPR044898">
    <property type="entry name" value="CDI_dom_sf"/>
</dbReference>
<dbReference type="Pfam" id="PF02234">
    <property type="entry name" value="CDI"/>
    <property type="match status" value="1"/>
</dbReference>
<dbReference type="AlphaFoldDB" id="A0AAX6G272"/>
<keyword evidence="2 3" id="KW-0649">Protein kinase inhibitor</keyword>
<evidence type="ECO:0000259" key="5">
    <source>
        <dbReference type="Pfam" id="PF02234"/>
    </source>
</evidence>
<dbReference type="GO" id="GO:0004861">
    <property type="term" value="F:cyclin-dependent protein serine/threonine kinase inhibitor activity"/>
    <property type="evidence" value="ECO:0007669"/>
    <property type="project" value="UniProtKB-UniRule"/>
</dbReference>
<dbReference type="Gene3D" id="4.10.365.10">
    <property type="entry name" value="p27"/>
    <property type="match status" value="1"/>
</dbReference>
<evidence type="ECO:0000256" key="2">
    <source>
        <dbReference type="ARBA" id="ARBA00023013"/>
    </source>
</evidence>
<evidence type="ECO:0000256" key="1">
    <source>
        <dbReference type="ARBA" id="ARBA00010274"/>
    </source>
</evidence>
<organism evidence="7 8">
    <name type="scientific">Iris pallida</name>
    <name type="common">Sweet iris</name>
    <dbReference type="NCBI Taxonomy" id="29817"/>
    <lineage>
        <taxon>Eukaryota</taxon>
        <taxon>Viridiplantae</taxon>
        <taxon>Streptophyta</taxon>
        <taxon>Embryophyta</taxon>
        <taxon>Tracheophyta</taxon>
        <taxon>Spermatophyta</taxon>
        <taxon>Magnoliopsida</taxon>
        <taxon>Liliopsida</taxon>
        <taxon>Asparagales</taxon>
        <taxon>Iridaceae</taxon>
        <taxon>Iridoideae</taxon>
        <taxon>Irideae</taxon>
        <taxon>Iris</taxon>
    </lineage>
</organism>
<proteinExistence type="inferred from homology"/>
<reference evidence="7" key="2">
    <citation type="submission" date="2023-04" db="EMBL/GenBank/DDBJ databases">
        <authorList>
            <person name="Bruccoleri R.E."/>
            <person name="Oakeley E.J."/>
            <person name="Faust A.-M."/>
            <person name="Dessus-Babus S."/>
            <person name="Altorfer M."/>
            <person name="Burckhardt D."/>
            <person name="Oertli M."/>
            <person name="Naumann U."/>
            <person name="Petersen F."/>
            <person name="Wong J."/>
        </authorList>
    </citation>
    <scope>NUCLEOTIDE SEQUENCE</scope>
    <source>
        <strain evidence="7">GSM-AAB239-AS_SAM_17_03QT</strain>
        <tissue evidence="7">Leaf</tissue>
    </source>
</reference>
<dbReference type="EMBL" id="JANAVB010024399">
    <property type="protein sequence ID" value="KAJ6822428.1"/>
    <property type="molecule type" value="Genomic_DNA"/>
</dbReference>
<reference evidence="7" key="1">
    <citation type="journal article" date="2023" name="GigaByte">
        <title>Genome assembly of the bearded iris, Iris pallida Lam.</title>
        <authorList>
            <person name="Bruccoleri R.E."/>
            <person name="Oakeley E.J."/>
            <person name="Faust A.M.E."/>
            <person name="Altorfer M."/>
            <person name="Dessus-Babus S."/>
            <person name="Burckhardt D."/>
            <person name="Oertli M."/>
            <person name="Naumann U."/>
            <person name="Petersen F."/>
            <person name="Wong J."/>
        </authorList>
    </citation>
    <scope>NUCLEOTIDE SEQUENCE</scope>
    <source>
        <strain evidence="7">GSM-AAB239-AS_SAM_17_03QT</strain>
    </source>
</reference>
<accession>A0AAX6G272</accession>
<comment type="similarity">
    <text evidence="1 3">Belongs to the CDI family. ICK/KRP subfamily.</text>
</comment>
<evidence type="ECO:0000313" key="7">
    <source>
        <dbReference type="EMBL" id="KAJ6822428.1"/>
    </source>
</evidence>
<dbReference type="GO" id="GO:0051726">
    <property type="term" value="P:regulation of cell cycle"/>
    <property type="evidence" value="ECO:0007669"/>
    <property type="project" value="InterPro"/>
</dbReference>
<feature type="compositionally biased region" description="Basic and acidic residues" evidence="4">
    <location>
        <begin position="94"/>
        <end position="103"/>
    </location>
</feature>
<dbReference type="EMBL" id="JANAVB010036820">
    <property type="protein sequence ID" value="KAJ6802870.1"/>
    <property type="molecule type" value="Genomic_DNA"/>
</dbReference>
<gene>
    <name evidence="6" type="ORF">M6B38_190095</name>
    <name evidence="7" type="ORF">M6B38_389460</name>
</gene>
<dbReference type="Proteomes" id="UP001140949">
    <property type="component" value="Unassembled WGS sequence"/>
</dbReference>
<dbReference type="InterPro" id="IPR003175">
    <property type="entry name" value="CDI_dom"/>
</dbReference>
<dbReference type="InterPro" id="IPR044275">
    <property type="entry name" value="KRP"/>
</dbReference>
<feature type="compositionally biased region" description="Polar residues" evidence="4">
    <location>
        <begin position="145"/>
        <end position="174"/>
    </location>
</feature>
<dbReference type="PANTHER" id="PTHR46776">
    <property type="entry name" value="CYCLIN-DEPENDENT KINASE INHIBITOR 4-RELATED"/>
    <property type="match status" value="1"/>
</dbReference>
<evidence type="ECO:0000256" key="4">
    <source>
        <dbReference type="SAM" id="MobiDB-lite"/>
    </source>
</evidence>
<evidence type="ECO:0000313" key="6">
    <source>
        <dbReference type="EMBL" id="KAJ6802870.1"/>
    </source>
</evidence>
<keyword evidence="8" id="KW-1185">Reference proteome</keyword>
<dbReference type="PIRSF" id="PIRSF017811">
    <property type="entry name" value="CDK_inhib_pln"/>
    <property type="match status" value="1"/>
</dbReference>
<name>A0AAX6G272_IRIPA</name>
<evidence type="ECO:0000256" key="3">
    <source>
        <dbReference type="PIRNR" id="PIRNR017811"/>
    </source>
</evidence>
<evidence type="ECO:0000313" key="8">
    <source>
        <dbReference type="Proteomes" id="UP001140949"/>
    </source>
</evidence>
<protein>
    <recommendedName>
        <fullName evidence="3">Cyclin-dependent kinase inhibitor</fullName>
    </recommendedName>
</protein>
<comment type="caution">
    <text evidence="7">The sequence shown here is derived from an EMBL/GenBank/DDBJ whole genome shotgun (WGS) entry which is preliminary data.</text>
</comment>
<dbReference type="GO" id="GO:0005634">
    <property type="term" value="C:nucleus"/>
    <property type="evidence" value="ECO:0007669"/>
    <property type="project" value="UniProtKB-UniRule"/>
</dbReference>
<feature type="domain" description="Cyclin-dependent kinase inhibitor" evidence="5">
    <location>
        <begin position="170"/>
        <end position="216"/>
    </location>
</feature>
<sequence>MGKYMKKAKISAEVALMEASHSSLVGVRTRARTLALRRLHQRPASAAAVASAESSAASSSCYLQLRSRRLEKLLPVEKPPKPQNPRNPSLALSRRSEGSKKEEVEEEEEIEASFGENVLDLEGRGSNSRDARETTPCNLIRDSETIGTPGSSNRPNNPTTTRRVQTSIQRNIPTSREMDEFFSGPEKVQQKAFAEKYNFDPVKDRPLPGRYEWVKLEN</sequence>
<feature type="region of interest" description="Disordered" evidence="4">
    <location>
        <begin position="74"/>
        <end position="184"/>
    </location>
</feature>
<feature type="compositionally biased region" description="Basic and acidic residues" evidence="4">
    <location>
        <begin position="121"/>
        <end position="133"/>
    </location>
</feature>